<evidence type="ECO:0000256" key="2">
    <source>
        <dbReference type="ARBA" id="ARBA00023125"/>
    </source>
</evidence>
<name>A0A9D9H684_9SPIO</name>
<dbReference type="Gene3D" id="1.10.10.60">
    <property type="entry name" value="Homeodomain-like"/>
    <property type="match status" value="2"/>
</dbReference>
<dbReference type="InterPro" id="IPR011051">
    <property type="entry name" value="RmlC_Cupin_sf"/>
</dbReference>
<dbReference type="InterPro" id="IPR009057">
    <property type="entry name" value="Homeodomain-like_sf"/>
</dbReference>
<comment type="caution">
    <text evidence="5">The sequence shown here is derived from an EMBL/GenBank/DDBJ whole genome shotgun (WGS) entry which is preliminary data.</text>
</comment>
<organism evidence="5 6">
    <name type="scientific">Candidatus Ornithospirochaeta stercoripullorum</name>
    <dbReference type="NCBI Taxonomy" id="2840899"/>
    <lineage>
        <taxon>Bacteria</taxon>
        <taxon>Pseudomonadati</taxon>
        <taxon>Spirochaetota</taxon>
        <taxon>Spirochaetia</taxon>
        <taxon>Spirochaetales</taxon>
        <taxon>Spirochaetaceae</taxon>
        <taxon>Spirochaetaceae incertae sedis</taxon>
        <taxon>Candidatus Ornithospirochaeta</taxon>
    </lineage>
</organism>
<dbReference type="Proteomes" id="UP000823615">
    <property type="component" value="Unassembled WGS sequence"/>
</dbReference>
<sequence>MYAPFLFSTSEKDLPYVLLRRKEIDTFPMHWHDEIEITFVSEGVLTLFINSKQFSISKGDAVIINSGDCHYALPSSAEIESVIFSPSLLLGTPSGNKLIEEVKRRLSCSSKTTEGWSDEDKAYLHSLFSELESIDEDGFAKELLVRSAIFRLVAFITDSRHNPMQGEEETAELSKAKERISKVFKFIEEHYVEPISLPEAAAAAGYVPTYFSRVFKNCTGMTFYDYLTVFRVRKAEMNLLTSNEPIAKIASSSGFSSVKTFDRVFKEQTGISPLKYRKRNQVVQSR</sequence>
<dbReference type="Pfam" id="PF02311">
    <property type="entry name" value="AraC_binding"/>
    <property type="match status" value="1"/>
</dbReference>
<dbReference type="Gene3D" id="2.60.120.10">
    <property type="entry name" value="Jelly Rolls"/>
    <property type="match status" value="1"/>
</dbReference>
<keyword evidence="2" id="KW-0238">DNA-binding</keyword>
<dbReference type="InterPro" id="IPR018060">
    <property type="entry name" value="HTH_AraC"/>
</dbReference>
<reference evidence="5" key="1">
    <citation type="submission" date="2020-10" db="EMBL/GenBank/DDBJ databases">
        <authorList>
            <person name="Gilroy R."/>
        </authorList>
    </citation>
    <scope>NUCLEOTIDE SEQUENCE</scope>
    <source>
        <strain evidence="5">7293</strain>
    </source>
</reference>
<gene>
    <name evidence="5" type="ORF">IAA97_05295</name>
</gene>
<feature type="domain" description="HTH araC/xylS-type" evidence="4">
    <location>
        <begin position="181"/>
        <end position="279"/>
    </location>
</feature>
<keyword evidence="1" id="KW-0805">Transcription regulation</keyword>
<evidence type="ECO:0000313" key="5">
    <source>
        <dbReference type="EMBL" id="MBO8436373.1"/>
    </source>
</evidence>
<dbReference type="Pfam" id="PF12833">
    <property type="entry name" value="HTH_18"/>
    <property type="match status" value="1"/>
</dbReference>
<dbReference type="InterPro" id="IPR003313">
    <property type="entry name" value="AraC-bd"/>
</dbReference>
<dbReference type="InterPro" id="IPR018062">
    <property type="entry name" value="HTH_AraC-typ_CS"/>
</dbReference>
<dbReference type="AlphaFoldDB" id="A0A9D9H684"/>
<reference evidence="5" key="2">
    <citation type="journal article" date="2021" name="PeerJ">
        <title>Extensive microbial diversity within the chicken gut microbiome revealed by metagenomics and culture.</title>
        <authorList>
            <person name="Gilroy R."/>
            <person name="Ravi A."/>
            <person name="Getino M."/>
            <person name="Pursley I."/>
            <person name="Horton D.L."/>
            <person name="Alikhan N.F."/>
            <person name="Baker D."/>
            <person name="Gharbi K."/>
            <person name="Hall N."/>
            <person name="Watson M."/>
            <person name="Adriaenssens E.M."/>
            <person name="Foster-Nyarko E."/>
            <person name="Jarju S."/>
            <person name="Secka A."/>
            <person name="Antonio M."/>
            <person name="Oren A."/>
            <person name="Chaudhuri R.R."/>
            <person name="La Ragione R."/>
            <person name="Hildebrand F."/>
            <person name="Pallen M.J."/>
        </authorList>
    </citation>
    <scope>NUCLEOTIDE SEQUENCE</scope>
    <source>
        <strain evidence="5">7293</strain>
    </source>
</reference>
<dbReference type="PANTHER" id="PTHR43280:SF28">
    <property type="entry name" value="HTH-TYPE TRANSCRIPTIONAL ACTIVATOR RHAS"/>
    <property type="match status" value="1"/>
</dbReference>
<dbReference type="InterPro" id="IPR014710">
    <property type="entry name" value="RmlC-like_jellyroll"/>
</dbReference>
<dbReference type="SUPFAM" id="SSF46689">
    <property type="entry name" value="Homeodomain-like"/>
    <property type="match status" value="2"/>
</dbReference>
<dbReference type="EMBL" id="JADIMT010000066">
    <property type="protein sequence ID" value="MBO8436373.1"/>
    <property type="molecule type" value="Genomic_DNA"/>
</dbReference>
<evidence type="ECO:0000313" key="6">
    <source>
        <dbReference type="Proteomes" id="UP000823615"/>
    </source>
</evidence>
<accession>A0A9D9H684</accession>
<dbReference type="GO" id="GO:0043565">
    <property type="term" value="F:sequence-specific DNA binding"/>
    <property type="evidence" value="ECO:0007669"/>
    <property type="project" value="InterPro"/>
</dbReference>
<dbReference type="GO" id="GO:0003700">
    <property type="term" value="F:DNA-binding transcription factor activity"/>
    <property type="evidence" value="ECO:0007669"/>
    <property type="project" value="InterPro"/>
</dbReference>
<dbReference type="PROSITE" id="PS01124">
    <property type="entry name" value="HTH_ARAC_FAMILY_2"/>
    <property type="match status" value="1"/>
</dbReference>
<proteinExistence type="predicted"/>
<evidence type="ECO:0000256" key="3">
    <source>
        <dbReference type="ARBA" id="ARBA00023163"/>
    </source>
</evidence>
<evidence type="ECO:0000259" key="4">
    <source>
        <dbReference type="PROSITE" id="PS01124"/>
    </source>
</evidence>
<protein>
    <submittedName>
        <fullName evidence="5">Helix-turn-helix transcriptional regulator</fullName>
    </submittedName>
</protein>
<dbReference type="SMART" id="SM00342">
    <property type="entry name" value="HTH_ARAC"/>
    <property type="match status" value="1"/>
</dbReference>
<dbReference type="InterPro" id="IPR020449">
    <property type="entry name" value="Tscrpt_reg_AraC-type_HTH"/>
</dbReference>
<keyword evidence="3" id="KW-0804">Transcription</keyword>
<dbReference type="PRINTS" id="PR00032">
    <property type="entry name" value="HTHARAC"/>
</dbReference>
<dbReference type="PANTHER" id="PTHR43280">
    <property type="entry name" value="ARAC-FAMILY TRANSCRIPTIONAL REGULATOR"/>
    <property type="match status" value="1"/>
</dbReference>
<evidence type="ECO:0000256" key="1">
    <source>
        <dbReference type="ARBA" id="ARBA00023015"/>
    </source>
</evidence>
<dbReference type="SUPFAM" id="SSF51182">
    <property type="entry name" value="RmlC-like cupins"/>
    <property type="match status" value="1"/>
</dbReference>
<dbReference type="PROSITE" id="PS00041">
    <property type="entry name" value="HTH_ARAC_FAMILY_1"/>
    <property type="match status" value="1"/>
</dbReference>